<dbReference type="KEGG" id="hts:HMJ29_00300"/>
<reference evidence="1 2" key="1">
    <citation type="submission" date="2020-05" db="EMBL/GenBank/DDBJ databases">
        <title>Complete genome sequence of Hymenobacter sp. TS19 in Coasted Sand Dune.</title>
        <authorList>
            <person name="Lee J.-H."/>
            <person name="Jung J.-H."/>
            <person name="Jeong S."/>
            <person name="Zhao L."/>
            <person name="Kim M.-K."/>
            <person name="Seo H.-S."/>
            <person name="Lim S."/>
        </authorList>
    </citation>
    <scope>NUCLEOTIDE SEQUENCE [LARGE SCALE GENOMIC DNA]</scope>
    <source>
        <strain evidence="1 2">TS19</strain>
    </source>
</reference>
<evidence type="ECO:0000313" key="1">
    <source>
        <dbReference type="EMBL" id="QJX45457.1"/>
    </source>
</evidence>
<organism evidence="1 2">
    <name type="scientific">Hymenobacter taeanensis</name>
    <dbReference type="NCBI Taxonomy" id="2735321"/>
    <lineage>
        <taxon>Bacteria</taxon>
        <taxon>Pseudomonadati</taxon>
        <taxon>Bacteroidota</taxon>
        <taxon>Cytophagia</taxon>
        <taxon>Cytophagales</taxon>
        <taxon>Hymenobacteraceae</taxon>
        <taxon>Hymenobacter</taxon>
    </lineage>
</organism>
<evidence type="ECO:0000313" key="2">
    <source>
        <dbReference type="Proteomes" id="UP000501623"/>
    </source>
</evidence>
<sequence length="85" mass="9485">MEMWYCRVCGLDYDVSPWGEDGHTPDYSCCACCGAQFGIDDYNVVTAQLFRTAWLAAGAPWFYANLKPAGWKLAAQLPQIPSAYH</sequence>
<gene>
    <name evidence="1" type="ORF">HMJ29_00300</name>
</gene>
<accession>A0A6M6BBD1</accession>
<name>A0A6M6BBD1_9BACT</name>
<protein>
    <recommendedName>
        <fullName evidence="3">Rubredoxin-like domain-containing protein</fullName>
    </recommendedName>
</protein>
<evidence type="ECO:0008006" key="3">
    <source>
        <dbReference type="Google" id="ProtNLM"/>
    </source>
</evidence>
<dbReference type="RefSeq" id="WP_171589603.1">
    <property type="nucleotide sequence ID" value="NZ_CP053538.1"/>
</dbReference>
<dbReference type="Proteomes" id="UP000501623">
    <property type="component" value="Chromosome"/>
</dbReference>
<keyword evidence="2" id="KW-1185">Reference proteome</keyword>
<dbReference type="EMBL" id="CP053538">
    <property type="protein sequence ID" value="QJX45457.1"/>
    <property type="molecule type" value="Genomic_DNA"/>
</dbReference>
<dbReference type="AlphaFoldDB" id="A0A6M6BBD1"/>
<proteinExistence type="predicted"/>